<reference evidence="4 7" key="2">
    <citation type="submission" date="2018-02" db="EMBL/GenBank/DDBJ databases">
        <title>Genomic Encyclopedia of Archaeal and Bacterial Type Strains, Phase II (KMG-II): from individual species to whole genera.</title>
        <authorList>
            <person name="Goeker M."/>
        </authorList>
    </citation>
    <scope>NUCLEOTIDE SEQUENCE [LARGE SCALE GENOMIC DNA]</scope>
    <source>
        <strain evidence="4 7">DSM 21165</strain>
    </source>
</reference>
<dbReference type="AlphaFoldDB" id="A0A090VSE3"/>
<keyword evidence="6" id="KW-1185">Reference proteome</keyword>
<gene>
    <name evidence="4" type="ORF">CLV33_10748</name>
    <name evidence="1" type="ORF">JCM19301_928</name>
    <name evidence="2" type="ORF">JCM19302_1128</name>
    <name evidence="3" type="ORF">JCM19538_1451</name>
</gene>
<dbReference type="EMBL" id="BBNR01000011">
    <property type="protein sequence ID" value="GAL67641.1"/>
    <property type="molecule type" value="Genomic_DNA"/>
</dbReference>
<dbReference type="PANTHER" id="PTHR43167">
    <property type="entry name" value="PUTATIVE (AFU_ORTHOLOGUE AFUA_6G01830)-RELATED"/>
    <property type="match status" value="1"/>
</dbReference>
<dbReference type="Pfam" id="PF13578">
    <property type="entry name" value="Methyltransf_24"/>
    <property type="match status" value="1"/>
</dbReference>
<evidence type="ECO:0000313" key="6">
    <source>
        <dbReference type="Proteomes" id="UP000030184"/>
    </source>
</evidence>
<dbReference type="eggNOG" id="COG4122">
    <property type="taxonomic scope" value="Bacteria"/>
</dbReference>
<organism evidence="1 5">
    <name type="scientific">Jejuia pallidilutea</name>
    <dbReference type="NCBI Taxonomy" id="504487"/>
    <lineage>
        <taxon>Bacteria</taxon>
        <taxon>Pseudomonadati</taxon>
        <taxon>Bacteroidota</taxon>
        <taxon>Flavobacteriia</taxon>
        <taxon>Flavobacteriales</taxon>
        <taxon>Flavobacteriaceae</taxon>
        <taxon>Jejuia</taxon>
    </lineage>
</organism>
<dbReference type="CDD" id="cd02440">
    <property type="entry name" value="AdoMet_MTases"/>
    <property type="match status" value="1"/>
</dbReference>
<evidence type="ECO:0000313" key="2">
    <source>
        <dbReference type="EMBL" id="GAL71450.1"/>
    </source>
</evidence>
<evidence type="ECO:0000313" key="5">
    <source>
        <dbReference type="Proteomes" id="UP000029641"/>
    </source>
</evidence>
<dbReference type="GO" id="GO:0008168">
    <property type="term" value="F:methyltransferase activity"/>
    <property type="evidence" value="ECO:0007669"/>
    <property type="project" value="UniProtKB-KW"/>
</dbReference>
<dbReference type="InterPro" id="IPR029063">
    <property type="entry name" value="SAM-dependent_MTases_sf"/>
</dbReference>
<dbReference type="EMBL" id="PVEO01000007">
    <property type="protein sequence ID" value="PQV47266.1"/>
    <property type="molecule type" value="Genomic_DNA"/>
</dbReference>
<keyword evidence="4" id="KW-0808">Transferase</keyword>
<dbReference type="Proteomes" id="UP000030184">
    <property type="component" value="Unassembled WGS sequence"/>
</dbReference>
<evidence type="ECO:0000313" key="7">
    <source>
        <dbReference type="Proteomes" id="UP000251545"/>
    </source>
</evidence>
<dbReference type="Proteomes" id="UP000251545">
    <property type="component" value="Unassembled WGS sequence"/>
</dbReference>
<dbReference type="GO" id="GO:0032259">
    <property type="term" value="P:methylation"/>
    <property type="evidence" value="ECO:0007669"/>
    <property type="project" value="UniProtKB-KW"/>
</dbReference>
<dbReference type="SUPFAM" id="SSF53335">
    <property type="entry name" value="S-adenosyl-L-methionine-dependent methyltransferases"/>
    <property type="match status" value="1"/>
</dbReference>
<reference evidence="6" key="1">
    <citation type="journal article" date="2014" name="Genome Announc.">
        <title>Draft Genome Sequence of Marine Flavobacterium Jejuia pallidilutea Strain 11shimoA1 and Pigmentation Mutants.</title>
        <authorList>
            <person name="Takatani N."/>
            <person name="Nakanishi M."/>
            <person name="Meirelles P."/>
            <person name="Mino S."/>
            <person name="Suda W."/>
            <person name="Oshima K."/>
            <person name="Hattori M."/>
            <person name="Ohkuma M."/>
            <person name="Hosokawa M."/>
            <person name="Miyashita K."/>
            <person name="Thompson F.L."/>
            <person name="Niwa A."/>
            <person name="Sawabe T."/>
            <person name="Sawabe T."/>
        </authorList>
    </citation>
    <scope>NUCLEOTIDE SEQUENCE [LARGE SCALE GENOMIC DNA]</scope>
    <source>
        <strain evidence="6">JCM 19538</strain>
    </source>
</reference>
<protein>
    <submittedName>
        <fullName evidence="4">Putative O-methyltransferase YrrM</fullName>
    </submittedName>
</protein>
<dbReference type="PANTHER" id="PTHR43167:SF1">
    <property type="entry name" value="PUTATIVE (AFU_ORTHOLOGUE AFUA_6G01830)-RELATED"/>
    <property type="match status" value="1"/>
</dbReference>
<dbReference type="OrthoDB" id="5464618at2"/>
<dbReference type="EMBL" id="BBNS01000012">
    <property type="protein sequence ID" value="GAL71450.1"/>
    <property type="molecule type" value="Genomic_DNA"/>
</dbReference>
<dbReference type="EMBL" id="BBNY01000009">
    <property type="protein sequence ID" value="GAL89456.1"/>
    <property type="molecule type" value="Genomic_DNA"/>
</dbReference>
<dbReference type="Proteomes" id="UP000029646">
    <property type="component" value="Unassembled WGS sequence"/>
</dbReference>
<sequence length="257" mass="29898">MFYQIKQYIKFLITSSNQHGVHSPFVYNLVTKCFYDTNKYSDYNSINDFRKRLKQANGNIQVTDFGVGSKKLKSKNRKISDIATHVSISKKNAKLLFRISKYFNPKSVLELGTSLGLATQALALGNPKSKITTIEGCPEISRYTKTQFNLQQLHNIEVLTGNFLEVIPKIEHREFDLIFFDGNHQKEATLKYFELLLPKSHNDSIFIFDDIYWSKSMTEAWETIKKHPQVTVTIDTFYWGIVFFRKAQAKEHFTIRT</sequence>
<proteinExistence type="predicted"/>
<dbReference type="Proteomes" id="UP000029641">
    <property type="component" value="Unassembled WGS sequence"/>
</dbReference>
<dbReference type="RefSeq" id="WP_042244271.1">
    <property type="nucleotide sequence ID" value="NZ_BBNR01000011.1"/>
</dbReference>
<evidence type="ECO:0000313" key="3">
    <source>
        <dbReference type="EMBL" id="GAL89456.1"/>
    </source>
</evidence>
<dbReference type="Gene3D" id="3.40.50.150">
    <property type="entry name" value="Vaccinia Virus protein VP39"/>
    <property type="match status" value="1"/>
</dbReference>
<dbReference type="STRING" id="504487.JCM19538_1451"/>
<keyword evidence="4" id="KW-0489">Methyltransferase</keyword>
<accession>A0A090VSE3</accession>
<name>A0A090VSE3_9FLAO</name>
<evidence type="ECO:0000313" key="4">
    <source>
        <dbReference type="EMBL" id="PQV47266.1"/>
    </source>
</evidence>
<evidence type="ECO:0000313" key="1">
    <source>
        <dbReference type="EMBL" id="GAL67641.1"/>
    </source>
</evidence>
<comment type="caution">
    <text evidence="1">The sequence shown here is derived from an EMBL/GenBank/DDBJ whole genome shotgun (WGS) entry which is preliminary data.</text>
</comment>